<evidence type="ECO:0000313" key="3">
    <source>
        <dbReference type="Proteomes" id="UP001592528"/>
    </source>
</evidence>
<proteinExistence type="predicted"/>
<evidence type="ECO:0000313" key="2">
    <source>
        <dbReference type="EMBL" id="MFC1400439.1"/>
    </source>
</evidence>
<dbReference type="Proteomes" id="UP001592528">
    <property type="component" value="Unassembled WGS sequence"/>
</dbReference>
<organism evidence="2 3">
    <name type="scientific">Streptacidiphilus cavernicola</name>
    <dbReference type="NCBI Taxonomy" id="3342716"/>
    <lineage>
        <taxon>Bacteria</taxon>
        <taxon>Bacillati</taxon>
        <taxon>Actinomycetota</taxon>
        <taxon>Actinomycetes</taxon>
        <taxon>Kitasatosporales</taxon>
        <taxon>Streptomycetaceae</taxon>
        <taxon>Streptacidiphilus</taxon>
    </lineage>
</organism>
<dbReference type="EMBL" id="JBHEZZ010000002">
    <property type="protein sequence ID" value="MFC1400439.1"/>
    <property type="molecule type" value="Genomic_DNA"/>
</dbReference>
<keyword evidence="1" id="KW-0732">Signal</keyword>
<feature type="signal peptide" evidence="1">
    <location>
        <begin position="1"/>
        <end position="25"/>
    </location>
</feature>
<reference evidence="2 3" key="1">
    <citation type="submission" date="2024-09" db="EMBL/GenBank/DDBJ databases">
        <authorList>
            <person name="Lee S.D."/>
        </authorList>
    </citation>
    <scope>NUCLEOTIDE SEQUENCE [LARGE SCALE GENOMIC DNA]</scope>
    <source>
        <strain evidence="2 3">N1-5</strain>
    </source>
</reference>
<sequence>MAQLLRRRRLTHAVALMLLGLSVFSLEGCNPDPTDPENVDPITLANNTSGAVRVFWCASDWGNVCSEKKGLGRIPAGATRQVHISSYEVVLYLTDAGGSGGFVCEDNAPGNRIALDVSYPSMKAAYDHCIDGPSAG</sequence>
<evidence type="ECO:0008006" key="4">
    <source>
        <dbReference type="Google" id="ProtNLM"/>
    </source>
</evidence>
<gene>
    <name evidence="2" type="ORF">ACEZDJ_03955</name>
</gene>
<name>A0ABV6UG59_9ACTN</name>
<evidence type="ECO:0000256" key="1">
    <source>
        <dbReference type="SAM" id="SignalP"/>
    </source>
</evidence>
<comment type="caution">
    <text evidence="2">The sequence shown here is derived from an EMBL/GenBank/DDBJ whole genome shotgun (WGS) entry which is preliminary data.</text>
</comment>
<keyword evidence="3" id="KW-1185">Reference proteome</keyword>
<dbReference type="RefSeq" id="WP_030251850.1">
    <property type="nucleotide sequence ID" value="NZ_JBHEZZ010000002.1"/>
</dbReference>
<accession>A0ABV6UG59</accession>
<protein>
    <recommendedName>
        <fullName evidence="4">Lipoprotein</fullName>
    </recommendedName>
</protein>
<feature type="chain" id="PRO_5047145187" description="Lipoprotein" evidence="1">
    <location>
        <begin position="26"/>
        <end position="136"/>
    </location>
</feature>